<dbReference type="Proteomes" id="UP000013827">
    <property type="component" value="Unassembled WGS sequence"/>
</dbReference>
<evidence type="ECO:0000256" key="1">
    <source>
        <dbReference type="SAM" id="MobiDB-lite"/>
    </source>
</evidence>
<evidence type="ECO:0000313" key="3">
    <source>
        <dbReference type="Proteomes" id="UP000013827"/>
    </source>
</evidence>
<reference evidence="3" key="1">
    <citation type="journal article" date="2013" name="Nature">
        <title>Pan genome of the phytoplankton Emiliania underpins its global distribution.</title>
        <authorList>
            <person name="Read B.A."/>
            <person name="Kegel J."/>
            <person name="Klute M.J."/>
            <person name="Kuo A."/>
            <person name="Lefebvre S.C."/>
            <person name="Maumus F."/>
            <person name="Mayer C."/>
            <person name="Miller J."/>
            <person name="Monier A."/>
            <person name="Salamov A."/>
            <person name="Young J."/>
            <person name="Aguilar M."/>
            <person name="Claverie J.M."/>
            <person name="Frickenhaus S."/>
            <person name="Gonzalez K."/>
            <person name="Herman E.K."/>
            <person name="Lin Y.C."/>
            <person name="Napier J."/>
            <person name="Ogata H."/>
            <person name="Sarno A.F."/>
            <person name="Shmutz J."/>
            <person name="Schroeder D."/>
            <person name="de Vargas C."/>
            <person name="Verret F."/>
            <person name="von Dassow P."/>
            <person name="Valentin K."/>
            <person name="Van de Peer Y."/>
            <person name="Wheeler G."/>
            <person name="Dacks J.B."/>
            <person name="Delwiche C.F."/>
            <person name="Dyhrman S.T."/>
            <person name="Glockner G."/>
            <person name="John U."/>
            <person name="Richards T."/>
            <person name="Worden A.Z."/>
            <person name="Zhang X."/>
            <person name="Grigoriev I.V."/>
            <person name="Allen A.E."/>
            <person name="Bidle K."/>
            <person name="Borodovsky M."/>
            <person name="Bowler C."/>
            <person name="Brownlee C."/>
            <person name="Cock J.M."/>
            <person name="Elias M."/>
            <person name="Gladyshev V.N."/>
            <person name="Groth M."/>
            <person name="Guda C."/>
            <person name="Hadaegh A."/>
            <person name="Iglesias-Rodriguez M.D."/>
            <person name="Jenkins J."/>
            <person name="Jones B.M."/>
            <person name="Lawson T."/>
            <person name="Leese F."/>
            <person name="Lindquist E."/>
            <person name="Lobanov A."/>
            <person name="Lomsadze A."/>
            <person name="Malik S.B."/>
            <person name="Marsh M.E."/>
            <person name="Mackinder L."/>
            <person name="Mock T."/>
            <person name="Mueller-Roeber B."/>
            <person name="Pagarete A."/>
            <person name="Parker M."/>
            <person name="Probert I."/>
            <person name="Quesneville H."/>
            <person name="Raines C."/>
            <person name="Rensing S.A."/>
            <person name="Riano-Pachon D.M."/>
            <person name="Richier S."/>
            <person name="Rokitta S."/>
            <person name="Shiraiwa Y."/>
            <person name="Soanes D.M."/>
            <person name="van der Giezen M."/>
            <person name="Wahlund T.M."/>
            <person name="Williams B."/>
            <person name="Wilson W."/>
            <person name="Wolfe G."/>
            <person name="Wurch L.L."/>
        </authorList>
    </citation>
    <scope>NUCLEOTIDE SEQUENCE</scope>
</reference>
<dbReference type="GeneID" id="17250410"/>
<evidence type="ECO:0008006" key="4">
    <source>
        <dbReference type="Google" id="ProtNLM"/>
    </source>
</evidence>
<dbReference type="RefSeq" id="XP_005756688.1">
    <property type="nucleotide sequence ID" value="XM_005756631.1"/>
</dbReference>
<feature type="region of interest" description="Disordered" evidence="1">
    <location>
        <begin position="1"/>
        <end position="52"/>
    </location>
</feature>
<sequence>MITAESETWSPAKWREIDRATRAEEEARQARARRGLPPLPVTPTHTVRCGSRDCRPGEGNLKHAMDKHGKFKQWEQPYEHREGFVQSRLRSPPHRPRPNVEYAGLVALAARLAPRGGPVLLAAADWDYRELALNWYLHARRLGYRGALVLSMERALHELLLRRGVPSFDGGALLAAWNRTCLQRHIQANLG</sequence>
<reference evidence="2" key="2">
    <citation type="submission" date="2024-10" db="UniProtKB">
        <authorList>
            <consortium name="EnsemblProtists"/>
        </authorList>
    </citation>
    <scope>IDENTIFICATION</scope>
</reference>
<organism evidence="2 3">
    <name type="scientific">Emiliania huxleyi (strain CCMP1516)</name>
    <dbReference type="NCBI Taxonomy" id="280463"/>
    <lineage>
        <taxon>Eukaryota</taxon>
        <taxon>Haptista</taxon>
        <taxon>Haptophyta</taxon>
        <taxon>Prymnesiophyceae</taxon>
        <taxon>Isochrysidales</taxon>
        <taxon>Noelaerhabdaceae</taxon>
        <taxon>Emiliania</taxon>
    </lineage>
</organism>
<dbReference type="KEGG" id="ehx:EMIHUDRAFT_453939"/>
<dbReference type="AlphaFoldDB" id="A0A0D3HZ24"/>
<dbReference type="EnsemblProtists" id="EOD04259">
    <property type="protein sequence ID" value="EOD04259"/>
    <property type="gene ID" value="EMIHUDRAFT_453939"/>
</dbReference>
<protein>
    <recommendedName>
        <fullName evidence="4">NYN domain-containing protein</fullName>
    </recommendedName>
</protein>
<keyword evidence="3" id="KW-1185">Reference proteome</keyword>
<dbReference type="HOGENOM" id="CLU_1405876_0_0_1"/>
<dbReference type="PaxDb" id="2903-EOD04259"/>
<feature type="compositionally biased region" description="Basic and acidic residues" evidence="1">
    <location>
        <begin position="13"/>
        <end position="29"/>
    </location>
</feature>
<accession>A0A0D3HZ24</accession>
<proteinExistence type="predicted"/>
<evidence type="ECO:0000313" key="2">
    <source>
        <dbReference type="EnsemblProtists" id="EOD04259"/>
    </source>
</evidence>
<name>A0A0D3HZ24_EMIH1</name>